<feature type="domain" description="DUF4817" evidence="1">
    <location>
        <begin position="123"/>
        <end position="161"/>
    </location>
</feature>
<proteinExistence type="predicted"/>
<sequence>MENDAVLKALSSLENANIFLERTVYYDRKATMTVYAVLDLCGGRLNFISRRGGSEVHSKTQVRRSARRLMPAHDIKSSYENVSSASSRSLPRTGSSFTVATYIYQPFVLLMMFQSLILRKYITEYTDIVYVYGLCDGSTVRAVAEYKRRFPNRRVPYRRVFTVYGVGWKTCLVRRSSSVNTCYAQSDSYQIPDAKQLSKKAVVFQCDSSHLAFTWRLNSNSGYGTSRTWVGVRRTTCVLMCTNIVTMTLNKLQRGSIPS</sequence>
<gene>
    <name evidence="2" type="ORF">ANN_02048</name>
</gene>
<evidence type="ECO:0000313" key="2">
    <source>
        <dbReference type="EMBL" id="KAJ4450620.1"/>
    </source>
</evidence>
<keyword evidence="3" id="KW-1185">Reference proteome</keyword>
<protein>
    <recommendedName>
        <fullName evidence="1">DUF4817 domain-containing protein</fullName>
    </recommendedName>
</protein>
<evidence type="ECO:0000313" key="3">
    <source>
        <dbReference type="Proteomes" id="UP001148838"/>
    </source>
</evidence>
<accession>A0ABQ8TY97</accession>
<evidence type="ECO:0000259" key="1">
    <source>
        <dbReference type="Pfam" id="PF16087"/>
    </source>
</evidence>
<reference evidence="2 3" key="1">
    <citation type="journal article" date="2022" name="Allergy">
        <title>Genome assembly and annotation of Periplaneta americana reveal a comprehensive cockroach allergen profile.</title>
        <authorList>
            <person name="Wang L."/>
            <person name="Xiong Q."/>
            <person name="Saelim N."/>
            <person name="Wang L."/>
            <person name="Nong W."/>
            <person name="Wan A.T."/>
            <person name="Shi M."/>
            <person name="Liu X."/>
            <person name="Cao Q."/>
            <person name="Hui J.H.L."/>
            <person name="Sookrung N."/>
            <person name="Leung T.F."/>
            <person name="Tungtrongchitr A."/>
            <person name="Tsui S.K.W."/>
        </authorList>
    </citation>
    <scope>NUCLEOTIDE SEQUENCE [LARGE SCALE GENOMIC DNA]</scope>
    <source>
        <strain evidence="2">PWHHKU_190912</strain>
    </source>
</reference>
<dbReference type="Proteomes" id="UP001148838">
    <property type="component" value="Unassembled WGS sequence"/>
</dbReference>
<name>A0ABQ8TY97_PERAM</name>
<comment type="caution">
    <text evidence="2">The sequence shown here is derived from an EMBL/GenBank/DDBJ whole genome shotgun (WGS) entry which is preliminary data.</text>
</comment>
<organism evidence="2 3">
    <name type="scientific">Periplaneta americana</name>
    <name type="common">American cockroach</name>
    <name type="synonym">Blatta americana</name>
    <dbReference type="NCBI Taxonomy" id="6978"/>
    <lineage>
        <taxon>Eukaryota</taxon>
        <taxon>Metazoa</taxon>
        <taxon>Ecdysozoa</taxon>
        <taxon>Arthropoda</taxon>
        <taxon>Hexapoda</taxon>
        <taxon>Insecta</taxon>
        <taxon>Pterygota</taxon>
        <taxon>Neoptera</taxon>
        <taxon>Polyneoptera</taxon>
        <taxon>Dictyoptera</taxon>
        <taxon>Blattodea</taxon>
        <taxon>Blattoidea</taxon>
        <taxon>Blattidae</taxon>
        <taxon>Blattinae</taxon>
        <taxon>Periplaneta</taxon>
    </lineage>
</organism>
<dbReference type="Pfam" id="PF16087">
    <property type="entry name" value="DUF4817"/>
    <property type="match status" value="1"/>
</dbReference>
<dbReference type="InterPro" id="IPR032135">
    <property type="entry name" value="DUF4817"/>
</dbReference>
<dbReference type="EMBL" id="JAJSOF020000001">
    <property type="protein sequence ID" value="KAJ4450620.1"/>
    <property type="molecule type" value="Genomic_DNA"/>
</dbReference>